<comment type="caution">
    <text evidence="1">The sequence shown here is derived from an EMBL/GenBank/DDBJ whole genome shotgun (WGS) entry which is preliminary data.</text>
</comment>
<sequence length="87" mass="9665">MATVTEISVQVGHPGFTLNMGHALKAFRDIDFDACYGRAMDAQLDGVPFRVIHLHDLLQEKPATGRTKDLADAEELKKIADRQQNTD</sequence>
<dbReference type="EMBL" id="BAABHB010000005">
    <property type="protein sequence ID" value="GAA4408133.1"/>
    <property type="molecule type" value="Genomic_DNA"/>
</dbReference>
<evidence type="ECO:0000313" key="1">
    <source>
        <dbReference type="EMBL" id="GAA4408133.1"/>
    </source>
</evidence>
<evidence type="ECO:0000313" key="2">
    <source>
        <dbReference type="Proteomes" id="UP001500936"/>
    </source>
</evidence>
<name>A0ABP8KJB9_9BACT</name>
<proteinExistence type="predicted"/>
<gene>
    <name evidence="1" type="ORF">GCM10023187_29580</name>
</gene>
<organism evidence="1 2">
    <name type="scientific">Nibrella viscosa</name>
    <dbReference type="NCBI Taxonomy" id="1084524"/>
    <lineage>
        <taxon>Bacteria</taxon>
        <taxon>Pseudomonadati</taxon>
        <taxon>Bacteroidota</taxon>
        <taxon>Cytophagia</taxon>
        <taxon>Cytophagales</taxon>
        <taxon>Spirosomataceae</taxon>
        <taxon>Nibrella</taxon>
    </lineage>
</organism>
<keyword evidence="2" id="KW-1185">Reference proteome</keyword>
<dbReference type="RefSeq" id="WP_345268432.1">
    <property type="nucleotide sequence ID" value="NZ_BAABHB010000005.1"/>
</dbReference>
<dbReference type="Proteomes" id="UP001500936">
    <property type="component" value="Unassembled WGS sequence"/>
</dbReference>
<accession>A0ABP8KJB9</accession>
<protein>
    <submittedName>
        <fullName evidence="1">Uncharacterized protein</fullName>
    </submittedName>
</protein>
<reference evidence="2" key="1">
    <citation type="journal article" date="2019" name="Int. J. Syst. Evol. Microbiol.">
        <title>The Global Catalogue of Microorganisms (GCM) 10K type strain sequencing project: providing services to taxonomists for standard genome sequencing and annotation.</title>
        <authorList>
            <consortium name="The Broad Institute Genomics Platform"/>
            <consortium name="The Broad Institute Genome Sequencing Center for Infectious Disease"/>
            <person name="Wu L."/>
            <person name="Ma J."/>
        </authorList>
    </citation>
    <scope>NUCLEOTIDE SEQUENCE [LARGE SCALE GENOMIC DNA]</scope>
    <source>
        <strain evidence="2">JCM 17925</strain>
    </source>
</reference>